<evidence type="ECO:0000313" key="1">
    <source>
        <dbReference type="EMBL" id="KAK8870941.1"/>
    </source>
</evidence>
<keyword evidence="2" id="KW-1185">Reference proteome</keyword>
<evidence type="ECO:0000313" key="2">
    <source>
        <dbReference type="Proteomes" id="UP001470230"/>
    </source>
</evidence>
<reference evidence="1 2" key="1">
    <citation type="submission" date="2024-04" db="EMBL/GenBank/DDBJ databases">
        <title>Tritrichomonas musculus Genome.</title>
        <authorList>
            <person name="Alves-Ferreira E."/>
            <person name="Grigg M."/>
            <person name="Lorenzi H."/>
            <person name="Galac M."/>
        </authorList>
    </citation>
    <scope>NUCLEOTIDE SEQUENCE [LARGE SCALE GENOMIC DNA]</scope>
    <source>
        <strain evidence="1 2">EAF2021</strain>
    </source>
</reference>
<gene>
    <name evidence="1" type="ORF">M9Y10_008854</name>
</gene>
<organism evidence="1 2">
    <name type="scientific">Tritrichomonas musculus</name>
    <dbReference type="NCBI Taxonomy" id="1915356"/>
    <lineage>
        <taxon>Eukaryota</taxon>
        <taxon>Metamonada</taxon>
        <taxon>Parabasalia</taxon>
        <taxon>Tritrichomonadida</taxon>
        <taxon>Tritrichomonadidae</taxon>
        <taxon>Tritrichomonas</taxon>
    </lineage>
</organism>
<protein>
    <submittedName>
        <fullName evidence="1">Uncharacterized protein</fullName>
    </submittedName>
</protein>
<dbReference type="EMBL" id="JAPFFF010000014">
    <property type="protein sequence ID" value="KAK8870941.1"/>
    <property type="molecule type" value="Genomic_DNA"/>
</dbReference>
<name>A0ABR2J077_9EUKA</name>
<sequence>MITSQKNISFRIDTQTNQSIKYFVYKNKKYPVNFDLLKKNCNYFYQNRKQFKDIDDIVLVNEEDERDIELTEDSITAFISNCQNDNCQICLSSVIPLNYLACKYDYPALKNYTDNLIRENSNELIFQKLLFKIDESKNEEFIAANISQYIEDDRIFALQLSTIERIIQISKKIETFQKVDSQKNDELFVYMS</sequence>
<accession>A0ABR2J077</accession>
<dbReference type="Proteomes" id="UP001470230">
    <property type="component" value="Unassembled WGS sequence"/>
</dbReference>
<proteinExistence type="predicted"/>
<comment type="caution">
    <text evidence="1">The sequence shown here is derived from an EMBL/GenBank/DDBJ whole genome shotgun (WGS) entry which is preliminary data.</text>
</comment>